<comment type="subcellular location">
    <subcellularLocation>
        <location evidence="1">Cell membrane</location>
        <topology evidence="1">Multi-pass membrane protein</topology>
    </subcellularLocation>
</comment>
<feature type="transmembrane region" description="Helical" evidence="6">
    <location>
        <begin position="165"/>
        <end position="186"/>
    </location>
</feature>
<accession>A0A0J8YFQ8</accession>
<dbReference type="Proteomes" id="UP000037315">
    <property type="component" value="Unassembled WGS sequence"/>
</dbReference>
<dbReference type="PANTHER" id="PTHR43124:SF10">
    <property type="entry name" value="PURINE EFFLUX PUMP PBUE"/>
    <property type="match status" value="1"/>
</dbReference>
<evidence type="ECO:0000313" key="9">
    <source>
        <dbReference type="Proteomes" id="UP000037315"/>
    </source>
</evidence>
<keyword evidence="9" id="KW-1185">Reference proteome</keyword>
<evidence type="ECO:0000256" key="2">
    <source>
        <dbReference type="ARBA" id="ARBA00022475"/>
    </source>
</evidence>
<gene>
    <name evidence="8" type="ORF">ACH50_02775</name>
</gene>
<feature type="transmembrane region" description="Helical" evidence="6">
    <location>
        <begin position="12"/>
        <end position="37"/>
    </location>
</feature>
<dbReference type="GO" id="GO:0005886">
    <property type="term" value="C:plasma membrane"/>
    <property type="evidence" value="ECO:0007669"/>
    <property type="project" value="UniProtKB-SubCell"/>
</dbReference>
<dbReference type="AlphaFoldDB" id="A0A0J8YFQ8"/>
<dbReference type="EMBL" id="LFEJ01000003">
    <property type="protein sequence ID" value="KMV36349.1"/>
    <property type="molecule type" value="Genomic_DNA"/>
</dbReference>
<dbReference type="GO" id="GO:0022857">
    <property type="term" value="F:transmembrane transporter activity"/>
    <property type="evidence" value="ECO:0007669"/>
    <property type="project" value="InterPro"/>
</dbReference>
<feature type="transmembrane region" description="Helical" evidence="6">
    <location>
        <begin position="245"/>
        <end position="263"/>
    </location>
</feature>
<keyword evidence="3 6" id="KW-0812">Transmembrane</keyword>
<feature type="transmembrane region" description="Helical" evidence="6">
    <location>
        <begin position="49"/>
        <end position="71"/>
    </location>
</feature>
<dbReference type="InterPro" id="IPR050189">
    <property type="entry name" value="MFS_Efflux_Transporters"/>
</dbReference>
<protein>
    <submittedName>
        <fullName evidence="8">Major facilitator transporter</fullName>
    </submittedName>
</protein>
<organism evidence="8 9">
    <name type="scientific">Franconibacter pulveris</name>
    <dbReference type="NCBI Taxonomy" id="435910"/>
    <lineage>
        <taxon>Bacteria</taxon>
        <taxon>Pseudomonadati</taxon>
        <taxon>Pseudomonadota</taxon>
        <taxon>Gammaproteobacteria</taxon>
        <taxon>Enterobacterales</taxon>
        <taxon>Enterobacteriaceae</taxon>
        <taxon>Franconibacter</taxon>
    </lineage>
</organism>
<feature type="transmembrane region" description="Helical" evidence="6">
    <location>
        <begin position="299"/>
        <end position="317"/>
    </location>
</feature>
<feature type="domain" description="Major facilitator superfamily (MFS) profile" evidence="7">
    <location>
        <begin position="12"/>
        <end position="385"/>
    </location>
</feature>
<feature type="transmembrane region" description="Helical" evidence="6">
    <location>
        <begin position="78"/>
        <end position="95"/>
    </location>
</feature>
<dbReference type="SUPFAM" id="SSF103473">
    <property type="entry name" value="MFS general substrate transporter"/>
    <property type="match status" value="1"/>
</dbReference>
<evidence type="ECO:0000259" key="7">
    <source>
        <dbReference type="PROSITE" id="PS50850"/>
    </source>
</evidence>
<dbReference type="CDD" id="cd17324">
    <property type="entry name" value="MFS_NepI_like"/>
    <property type="match status" value="1"/>
</dbReference>
<feature type="transmembrane region" description="Helical" evidence="6">
    <location>
        <begin position="107"/>
        <end position="128"/>
    </location>
</feature>
<dbReference type="PANTHER" id="PTHR43124">
    <property type="entry name" value="PURINE EFFLUX PUMP PBUE"/>
    <property type="match status" value="1"/>
</dbReference>
<comment type="caution">
    <text evidence="8">The sequence shown here is derived from an EMBL/GenBank/DDBJ whole genome shotgun (WGS) entry which is preliminary data.</text>
</comment>
<dbReference type="InterPro" id="IPR020846">
    <property type="entry name" value="MFS_dom"/>
</dbReference>
<proteinExistence type="predicted"/>
<dbReference type="Pfam" id="PF07690">
    <property type="entry name" value="MFS_1"/>
    <property type="match status" value="1"/>
</dbReference>
<dbReference type="PROSITE" id="PS50850">
    <property type="entry name" value="MFS"/>
    <property type="match status" value="1"/>
</dbReference>
<sequence length="404" mass="42298">MTPSLSLPQRRALRALSFAYFVQATGSLAVSGSLVPIAREWAISESQSAWLLALFGITFALAAPLSQVLFGHLPRRKLVLYGAATFGGGAFLFSLAPDYGVLAASRIVMGLGASLMGPVLVGLGAELAHEKERGSAIAKVLFGLSLASMLGIPLAAWLADAWGPRALFGAVGAVSLLVALNIRLTVPETGAGVRIRLSTIGDVLTNAKLLSAFLVVFFIAASVFATYAFIAPVVRDSFHGTAHDVSVALAVLGVAGIVGNLAVARAARHFSAERLLVAGIGLLMVDMLLMLAAPPHLSLLFAAFTVWAFATDILWPTQQRRIVEVAGPWRGIALALTSAFMFCGIGFGSAVAAWVYPRFGYVGLLGLSVLLLALALASLAVSERAKRREQEKCAAPCSTTRILS</sequence>
<dbReference type="OrthoDB" id="7029536at2"/>
<dbReference type="PATRIC" id="fig|1656095.3.peg.335"/>
<feature type="transmembrane region" description="Helical" evidence="6">
    <location>
        <begin position="140"/>
        <end position="159"/>
    </location>
</feature>
<name>A0A0J8YFQ8_9ENTR</name>
<evidence type="ECO:0000256" key="1">
    <source>
        <dbReference type="ARBA" id="ARBA00004651"/>
    </source>
</evidence>
<dbReference type="Gene3D" id="1.20.1250.20">
    <property type="entry name" value="MFS general substrate transporter like domains"/>
    <property type="match status" value="1"/>
</dbReference>
<feature type="transmembrane region" description="Helical" evidence="6">
    <location>
        <begin position="329"/>
        <end position="355"/>
    </location>
</feature>
<dbReference type="STRING" id="1121863.GCA_000621185_00697"/>
<feature type="transmembrane region" description="Helical" evidence="6">
    <location>
        <begin position="207"/>
        <end position="230"/>
    </location>
</feature>
<reference evidence="8 9" key="1">
    <citation type="submission" date="2015-06" db="EMBL/GenBank/DDBJ databases">
        <title>Genome sequencing of Cronobacter sp. strain DJ34 isolated from petroleum contaminated sludge of Duliajan Oil Fields, Assam, India.</title>
        <authorList>
            <person name="Pal S."/>
            <person name="Banerjee T.D."/>
            <person name="Roy A."/>
            <person name="Sar P."/>
            <person name="Kazy S.K."/>
        </authorList>
    </citation>
    <scope>NUCLEOTIDE SEQUENCE [LARGE SCALE GENOMIC DNA]</scope>
    <source>
        <strain evidence="8 9">DJ34</strain>
    </source>
</reference>
<dbReference type="RefSeq" id="WP_048887280.1">
    <property type="nucleotide sequence ID" value="NZ_LFEJ01000003.1"/>
</dbReference>
<evidence type="ECO:0000256" key="6">
    <source>
        <dbReference type="SAM" id="Phobius"/>
    </source>
</evidence>
<keyword evidence="2" id="KW-1003">Cell membrane</keyword>
<evidence type="ECO:0000256" key="5">
    <source>
        <dbReference type="ARBA" id="ARBA00023136"/>
    </source>
</evidence>
<feature type="transmembrane region" description="Helical" evidence="6">
    <location>
        <begin position="275"/>
        <end position="293"/>
    </location>
</feature>
<evidence type="ECO:0000256" key="4">
    <source>
        <dbReference type="ARBA" id="ARBA00022989"/>
    </source>
</evidence>
<evidence type="ECO:0000313" key="8">
    <source>
        <dbReference type="EMBL" id="KMV36349.1"/>
    </source>
</evidence>
<keyword evidence="5 6" id="KW-0472">Membrane</keyword>
<feature type="transmembrane region" description="Helical" evidence="6">
    <location>
        <begin position="361"/>
        <end position="382"/>
    </location>
</feature>
<dbReference type="InterPro" id="IPR036259">
    <property type="entry name" value="MFS_trans_sf"/>
</dbReference>
<evidence type="ECO:0000256" key="3">
    <source>
        <dbReference type="ARBA" id="ARBA00022692"/>
    </source>
</evidence>
<dbReference type="InterPro" id="IPR011701">
    <property type="entry name" value="MFS"/>
</dbReference>
<keyword evidence="4 6" id="KW-1133">Transmembrane helix</keyword>